<dbReference type="KEGG" id="ial:IALB_1180"/>
<dbReference type="InterPro" id="IPR013783">
    <property type="entry name" value="Ig-like_fold"/>
</dbReference>
<dbReference type="STRING" id="945713.IALB_1180"/>
<gene>
    <name evidence="1" type="ordered locus">IALB_1180</name>
</gene>
<protein>
    <recommendedName>
        <fullName evidence="3">Fibronectin type III domain protein</fullName>
    </recommendedName>
</protein>
<dbReference type="OrthoDB" id="9807496at2"/>
<name>I0AIT4_IGNAJ</name>
<dbReference type="HOGENOM" id="CLU_276788_0_0_10"/>
<proteinExistence type="predicted"/>
<sequence>MKIKNYSDAFSKKILSLLILLLFAVSANTYSQTILPLVPPEWRGTIDAERQGTHDANLIRTLFYNYGMVGDYPADPLNVDLSIFHSVEIPKGSGENYSDGTTPFVLAKVIQTNGNPAYIMLTGYRERQGTSPITNKTMRFEPRFGYFQINPDINKGRSPAISNDPRTWPDEWYDKLNDPDDPGWRGSWNGYFGKAPKADQESFCVYDDNYYDAWAYYPDSRDNTRRGLGLRVEQRGFQWANPQAGYVIFFHYDISNESTTSYNNNVIFGLYMDSGVGGSAIGRDGIPESDDDNAFFDKEAGLNLVYTWDKNGNGYKGPTGYLGYSYLETPGNPFDVIDNDDDGITDERRDGGPGQEIIGQQAILNYVSANYDLNKFRDLLGDITKRPAYLAGVWWTGDEDLDWIAEFHDTGADGIFGTNDSGEKDGKPTLGEPYFDKTDIDESDQIGLTGFKMNRIRAGAGNPSSEVDQIVFFDDGKQWPKRLYENIFTNPDSAFGTPVALNYNIGFLFASGPFILEAGKTERFSLAMGFGQNLRELRVTTKVVQQIYKANYQFAVPPPMPTVQAFAGDGFVTLTWDNAAERAFDPITNENDFEGYRIYRSTDPTFLDPQVIYTGTGTRPIGNGKPIAQFDLKNEIYGFSQTTVEGVAYFLGEDTGLKHTFTDTTVVNGQKYYYAVCAYDRGVDSVQVYPSENSITVSQTLRGGIILPKNVVEVIPNPPVVGYQGAETFNLVHSEGRGSGSVSLQVLNSRLVPDNHSFSIQFYGHEDSVAAEYYRLIDVTSGDTLFNFGNDFNGEGSGPAGSGILPIIKTNRIVQIDSANTGLVSSSSNAPYKIRYSISYPIGYKRIGFPEDIDIIFSDTFIDTSVVGVGAPSRPVKFTVIAKTLQGDQKLKFRFRSTNAILGLPVNHLDYIEILTAPSSQPTQLRPTWRLEVDTTGLNGQSVIPPTLGDVYRLRLIYPFSSEDKYTFITKGQSLNSDLAKQQFSEEPYVVPNPYVAAASFEPQRFAVMGRGERKIEFRNLPVNCTIRIYTLNGELVQTLKHDGNINKGFVEWNLRNSDQLEVAPGLYIYHVDGGDIGTYIGKFAIIK</sequence>
<accession>I0AIT4</accession>
<dbReference type="Proteomes" id="UP000007394">
    <property type="component" value="Chromosome"/>
</dbReference>
<evidence type="ECO:0000313" key="1">
    <source>
        <dbReference type="EMBL" id="AFH48891.1"/>
    </source>
</evidence>
<keyword evidence="2" id="KW-1185">Reference proteome</keyword>
<dbReference type="Gene3D" id="2.60.40.10">
    <property type="entry name" value="Immunoglobulins"/>
    <property type="match status" value="1"/>
</dbReference>
<reference evidence="1 2" key="1">
    <citation type="journal article" date="2012" name="Front. Microbiol.">
        <title>Complete genome of Ignavibacterium album, a metabolically versatile, flagellated, facultative anaerobe from the phylum Chlorobi.</title>
        <authorList>
            <person name="Liu Z."/>
            <person name="Frigaard N.-U."/>
            <person name="Vogl K."/>
            <person name="Iino T."/>
            <person name="Ohkuma M."/>
            <person name="Overmann J."/>
            <person name="Bryant D.A."/>
        </authorList>
    </citation>
    <scope>NUCLEOTIDE SEQUENCE [LARGE SCALE GENOMIC DNA]</scope>
    <source>
        <strain evidence="2">DSM 19864 / JCM 16511 / NBRC 101810 / Mat9-16</strain>
    </source>
</reference>
<dbReference type="RefSeq" id="WP_014560046.1">
    <property type="nucleotide sequence ID" value="NC_017464.1"/>
</dbReference>
<dbReference type="Gene3D" id="2.60.40.4070">
    <property type="match status" value="1"/>
</dbReference>
<dbReference type="EMBL" id="CP003418">
    <property type="protein sequence ID" value="AFH48891.1"/>
    <property type="molecule type" value="Genomic_DNA"/>
</dbReference>
<evidence type="ECO:0000313" key="2">
    <source>
        <dbReference type="Proteomes" id="UP000007394"/>
    </source>
</evidence>
<organism evidence="1 2">
    <name type="scientific">Ignavibacterium album (strain DSM 19864 / JCM 16511 / NBRC 101810 / Mat9-16)</name>
    <dbReference type="NCBI Taxonomy" id="945713"/>
    <lineage>
        <taxon>Bacteria</taxon>
        <taxon>Pseudomonadati</taxon>
        <taxon>Ignavibacteriota</taxon>
        <taxon>Ignavibacteria</taxon>
        <taxon>Ignavibacteriales</taxon>
        <taxon>Ignavibacteriaceae</taxon>
        <taxon>Ignavibacterium</taxon>
    </lineage>
</organism>
<evidence type="ECO:0008006" key="3">
    <source>
        <dbReference type="Google" id="ProtNLM"/>
    </source>
</evidence>
<dbReference type="AlphaFoldDB" id="I0AIT4"/>